<keyword evidence="1 2" id="KW-0732">Signal</keyword>
<protein>
    <recommendedName>
        <fullName evidence="3">Thioredoxin domain-containing protein</fullName>
    </recommendedName>
</protein>
<dbReference type="Pfam" id="PF08534">
    <property type="entry name" value="Redoxin"/>
    <property type="match status" value="1"/>
</dbReference>
<dbReference type="InterPro" id="IPR013740">
    <property type="entry name" value="Redoxin"/>
</dbReference>
<dbReference type="Pfam" id="PF18962">
    <property type="entry name" value="Por_Secre_tail"/>
    <property type="match status" value="1"/>
</dbReference>
<dbReference type="PROSITE" id="PS51352">
    <property type="entry name" value="THIOREDOXIN_2"/>
    <property type="match status" value="1"/>
</dbReference>
<sequence length="500" mass="53722">MKKTLLSAMLVFAGLTAQAQLANGSIAPDFTATDINGVQHHLYEYLDAGKTVIIDISATWCGPCWAYHGTEALADLHESYGMGGSEETVVLFIEGDPGTSVESIYGTNIPSDTRATRGDWTQHSPYPIIDDTNGDISVAYNLQYFPTVYMICPNYQTTELTQPTAVELRNQINSNCAAETMLGINDKGRFTDLAAGYFCQADGVYKAKVKNLGTNRMLSATVVLKENGNILSTKQYSSSTGIAQYGTTTITFDSSTFTANAAHTVEVTSINGMTPPYPALLNEEVDIEAFHAAQTNRELEVRIHTDAYPGEISWKIRTASGTVVASGGPYTPGPASAGGAGGPDANTMISTMVTLPEGDDCYKIELRDSYRDGWTYSLTADEVHGVEIYNGDTQIYEYLDGNFGASIMLDAALITSSVAATPGIDSKHFAVYPNPTKGILNFTTQEPVNITIMDLTGKIVHTAKNITDGNSINIGGLQKGMYVAQIKGATTQKTEKIIIE</sequence>
<evidence type="ECO:0000256" key="1">
    <source>
        <dbReference type="ARBA" id="ARBA00022729"/>
    </source>
</evidence>
<reference evidence="4 5" key="1">
    <citation type="submission" date="2013-09" db="EMBL/GenBank/DDBJ databases">
        <authorList>
            <person name="Zeng Z."/>
            <person name="Chen C."/>
        </authorList>
    </citation>
    <scope>NUCLEOTIDE SEQUENCE [LARGE SCALE GENOMIC DNA]</scope>
    <source>
        <strain evidence="4 5">WB 3.3-2</strain>
    </source>
</reference>
<dbReference type="RefSeq" id="WP_020213238.1">
    <property type="nucleotide sequence ID" value="NZ_JRLX01000026.1"/>
</dbReference>
<dbReference type="STRING" id="1121895.GCA_000378485_02077"/>
<organism evidence="4 5">
    <name type="scientific">Flavobacterium rivuli WB 3.3-2 = DSM 21788</name>
    <dbReference type="NCBI Taxonomy" id="1121895"/>
    <lineage>
        <taxon>Bacteria</taxon>
        <taxon>Pseudomonadati</taxon>
        <taxon>Bacteroidota</taxon>
        <taxon>Flavobacteriia</taxon>
        <taxon>Flavobacteriales</taxon>
        <taxon>Flavobacteriaceae</taxon>
        <taxon>Flavobacterium</taxon>
    </lineage>
</organism>
<dbReference type="eggNOG" id="COG0526">
    <property type="taxonomic scope" value="Bacteria"/>
</dbReference>
<dbReference type="Proteomes" id="UP000030152">
    <property type="component" value="Unassembled WGS sequence"/>
</dbReference>
<keyword evidence="5" id="KW-1185">Reference proteome</keyword>
<name>A0A0A2LXU4_9FLAO</name>
<feature type="chain" id="PRO_5001991577" description="Thioredoxin domain-containing protein" evidence="2">
    <location>
        <begin position="20"/>
        <end position="500"/>
    </location>
</feature>
<evidence type="ECO:0000259" key="3">
    <source>
        <dbReference type="PROSITE" id="PS51352"/>
    </source>
</evidence>
<feature type="domain" description="Thioredoxin" evidence="3">
    <location>
        <begin position="21"/>
        <end position="177"/>
    </location>
</feature>
<gene>
    <name evidence="4" type="ORF">Q765_17575</name>
</gene>
<evidence type="ECO:0000313" key="5">
    <source>
        <dbReference type="Proteomes" id="UP000030152"/>
    </source>
</evidence>
<dbReference type="EMBL" id="JRLX01000026">
    <property type="protein sequence ID" value="KGO85177.1"/>
    <property type="molecule type" value="Genomic_DNA"/>
</dbReference>
<evidence type="ECO:0000256" key="2">
    <source>
        <dbReference type="SAM" id="SignalP"/>
    </source>
</evidence>
<dbReference type="CDD" id="cd02966">
    <property type="entry name" value="TlpA_like_family"/>
    <property type="match status" value="1"/>
</dbReference>
<dbReference type="Gene3D" id="3.40.30.10">
    <property type="entry name" value="Glutaredoxin"/>
    <property type="match status" value="1"/>
</dbReference>
<proteinExistence type="predicted"/>
<dbReference type="InterPro" id="IPR013766">
    <property type="entry name" value="Thioredoxin_domain"/>
</dbReference>
<dbReference type="OrthoDB" id="6278496at2"/>
<dbReference type="InterPro" id="IPR036249">
    <property type="entry name" value="Thioredoxin-like_sf"/>
</dbReference>
<dbReference type="NCBIfam" id="TIGR04183">
    <property type="entry name" value="Por_Secre_tail"/>
    <property type="match status" value="1"/>
</dbReference>
<feature type="signal peptide" evidence="2">
    <location>
        <begin position="1"/>
        <end position="19"/>
    </location>
</feature>
<dbReference type="AlphaFoldDB" id="A0A0A2LXU4"/>
<dbReference type="SUPFAM" id="SSF52833">
    <property type="entry name" value="Thioredoxin-like"/>
    <property type="match status" value="1"/>
</dbReference>
<dbReference type="InterPro" id="IPR026444">
    <property type="entry name" value="Secre_tail"/>
</dbReference>
<comment type="caution">
    <text evidence="4">The sequence shown here is derived from an EMBL/GenBank/DDBJ whole genome shotgun (WGS) entry which is preliminary data.</text>
</comment>
<dbReference type="GO" id="GO:0016491">
    <property type="term" value="F:oxidoreductase activity"/>
    <property type="evidence" value="ECO:0007669"/>
    <property type="project" value="InterPro"/>
</dbReference>
<accession>A0A0A2LXU4</accession>
<evidence type="ECO:0000313" key="4">
    <source>
        <dbReference type="EMBL" id="KGO85177.1"/>
    </source>
</evidence>